<keyword evidence="2" id="KW-0472">Membrane</keyword>
<evidence type="ECO:0000256" key="1">
    <source>
        <dbReference type="ARBA" id="ARBA00004370"/>
    </source>
</evidence>
<accession>A0ABW2GEH1</accession>
<dbReference type="RefSeq" id="WP_386414633.1">
    <property type="nucleotide sequence ID" value="NZ_JBHSZO010000018.1"/>
</dbReference>
<evidence type="ECO:0000313" key="4">
    <source>
        <dbReference type="Proteomes" id="UP001596413"/>
    </source>
</evidence>
<sequence length="164" mass="17463">MRGLSYAAAALAAVYCGYAGYSYAETRGSDDLALAKARSAALDAGSEHIARLSSLDGEHPEQGLKRWQEATTGALHEELVRSGKQSAATLRQQGTRTEGTITDAALTRLDEPGGQAGIIATVRVEVRPRGGEPSTERRRCEGELRRTPQGWKLSSLKILTPGVA</sequence>
<protein>
    <recommendedName>
        <fullName evidence="5">Mce-associated membrane protein</fullName>
    </recommendedName>
</protein>
<evidence type="ECO:0008006" key="5">
    <source>
        <dbReference type="Google" id="ProtNLM"/>
    </source>
</evidence>
<dbReference type="PANTHER" id="PTHR37042:SF4">
    <property type="entry name" value="OUTER MEMBRANE PROTEIN RV1973"/>
    <property type="match status" value="1"/>
</dbReference>
<dbReference type="EMBL" id="JBHSZO010000018">
    <property type="protein sequence ID" value="MFC7219103.1"/>
    <property type="molecule type" value="Genomic_DNA"/>
</dbReference>
<comment type="caution">
    <text evidence="3">The sequence shown here is derived from an EMBL/GenBank/DDBJ whole genome shotgun (WGS) entry which is preliminary data.</text>
</comment>
<evidence type="ECO:0000256" key="2">
    <source>
        <dbReference type="ARBA" id="ARBA00023136"/>
    </source>
</evidence>
<reference evidence="4" key="1">
    <citation type="journal article" date="2019" name="Int. J. Syst. Evol. Microbiol.">
        <title>The Global Catalogue of Microorganisms (GCM) 10K type strain sequencing project: providing services to taxonomists for standard genome sequencing and annotation.</title>
        <authorList>
            <consortium name="The Broad Institute Genomics Platform"/>
            <consortium name="The Broad Institute Genome Sequencing Center for Infectious Disease"/>
            <person name="Wu L."/>
            <person name="Ma J."/>
        </authorList>
    </citation>
    <scope>NUCLEOTIDE SEQUENCE [LARGE SCALE GENOMIC DNA]</scope>
    <source>
        <strain evidence="4">CGMCC 1.13681</strain>
    </source>
</reference>
<evidence type="ECO:0000313" key="3">
    <source>
        <dbReference type="EMBL" id="MFC7219103.1"/>
    </source>
</evidence>
<organism evidence="3 4">
    <name type="scientific">Streptomyces polyrhachis</name>
    <dbReference type="NCBI Taxonomy" id="1282885"/>
    <lineage>
        <taxon>Bacteria</taxon>
        <taxon>Bacillati</taxon>
        <taxon>Actinomycetota</taxon>
        <taxon>Actinomycetes</taxon>
        <taxon>Kitasatosporales</taxon>
        <taxon>Streptomycetaceae</taxon>
        <taxon>Streptomyces</taxon>
    </lineage>
</organism>
<proteinExistence type="predicted"/>
<dbReference type="PANTHER" id="PTHR37042">
    <property type="entry name" value="OUTER MEMBRANE PROTEIN RV1973"/>
    <property type="match status" value="1"/>
</dbReference>
<name>A0ABW2GEH1_9ACTN</name>
<dbReference type="Proteomes" id="UP001596413">
    <property type="component" value="Unassembled WGS sequence"/>
</dbReference>
<keyword evidence="4" id="KW-1185">Reference proteome</keyword>
<comment type="subcellular location">
    <subcellularLocation>
        <location evidence="1">Membrane</location>
    </subcellularLocation>
</comment>
<gene>
    <name evidence="3" type="ORF">ACFQLX_13135</name>
</gene>